<protein>
    <submittedName>
        <fullName evidence="1">Uncharacterized protein</fullName>
    </submittedName>
</protein>
<evidence type="ECO:0000313" key="1">
    <source>
        <dbReference type="EMBL" id="CDX52149.1"/>
    </source>
</evidence>
<accession>A0A090FXV3</accession>
<sequence length="72" mass="8168">MARQRRGIWSLRFAWKAILSQFGVHYPFGRTFYRSSGKLFLANRSCGPSPRKQLATLQRVAQSSSSCGFGVR</sequence>
<evidence type="ECO:0000313" key="2">
    <source>
        <dbReference type="Proteomes" id="UP000046122"/>
    </source>
</evidence>
<reference evidence="1 2" key="1">
    <citation type="submission" date="2014-08" db="EMBL/GenBank/DDBJ databases">
        <authorList>
            <person name="Moulin Lionel"/>
        </authorList>
    </citation>
    <scope>NUCLEOTIDE SEQUENCE [LARGE SCALE GENOMIC DNA]</scope>
</reference>
<dbReference type="EMBL" id="CCNE01000006">
    <property type="protein sequence ID" value="CDX52149.1"/>
    <property type="molecule type" value="Genomic_DNA"/>
</dbReference>
<proteinExistence type="predicted"/>
<organism evidence="1 2">
    <name type="scientific">Mesorhizobium plurifarium</name>
    <dbReference type="NCBI Taxonomy" id="69974"/>
    <lineage>
        <taxon>Bacteria</taxon>
        <taxon>Pseudomonadati</taxon>
        <taxon>Pseudomonadota</taxon>
        <taxon>Alphaproteobacteria</taxon>
        <taxon>Hyphomicrobiales</taxon>
        <taxon>Phyllobacteriaceae</taxon>
        <taxon>Mesorhizobium</taxon>
    </lineage>
</organism>
<dbReference type="Proteomes" id="UP000046122">
    <property type="component" value="Unassembled WGS sequence"/>
</dbReference>
<name>A0A090FXV3_MESPL</name>
<dbReference type="AlphaFoldDB" id="A0A090FXV3"/>
<gene>
    <name evidence="1" type="ORF">MPL3365_140252</name>
</gene>